<dbReference type="Proteomes" id="UP000318946">
    <property type="component" value="Chromosome"/>
</dbReference>
<dbReference type="RefSeq" id="WP_141412339.1">
    <property type="nucleotide sequence ID" value="NZ_AP019735.1"/>
</dbReference>
<keyword evidence="4" id="KW-1185">Reference proteome</keyword>
<dbReference type="OrthoDB" id="975810at2"/>
<dbReference type="GeneID" id="78341598"/>
<dbReference type="InterPro" id="IPR041696">
    <property type="entry name" value="PKD_3"/>
</dbReference>
<dbReference type="EMBL" id="AP019735">
    <property type="protein sequence ID" value="BBL03567.1"/>
    <property type="molecule type" value="Genomic_DNA"/>
</dbReference>
<organism evidence="3 4">
    <name type="scientific">Alistipes communis</name>
    <dbReference type="NCBI Taxonomy" id="2585118"/>
    <lineage>
        <taxon>Bacteria</taxon>
        <taxon>Pseudomonadati</taxon>
        <taxon>Bacteroidota</taxon>
        <taxon>Bacteroidia</taxon>
        <taxon>Bacteroidales</taxon>
        <taxon>Rikenellaceae</taxon>
        <taxon>Alistipes</taxon>
    </lineage>
</organism>
<feature type="domain" description="Bacteroidetes PKD-like" evidence="2">
    <location>
        <begin position="233"/>
        <end position="281"/>
    </location>
</feature>
<dbReference type="KEGG" id="acou:A5CBH24_08800"/>
<evidence type="ECO:0000313" key="4">
    <source>
        <dbReference type="Proteomes" id="UP000318946"/>
    </source>
</evidence>
<feature type="chain" id="PRO_5021338177" evidence="1">
    <location>
        <begin position="19"/>
        <end position="612"/>
    </location>
</feature>
<proteinExistence type="predicted"/>
<feature type="domain" description="Bacteroidetes PKD-like" evidence="2">
    <location>
        <begin position="33"/>
        <end position="106"/>
    </location>
</feature>
<keyword evidence="1" id="KW-0732">Signal</keyword>
<sequence>MNRIRFSCFALLAAAAVACNKDDIITREEAQAPVIAFDVNTGVYTAKVGREFTIAPTYEYVDRAVYAWKLEKTGRIISTEPVLTYVIDEVEGEEKEDYYIELEVTTPQGTTREQTRVEVYRILPPVIVLSEGAEVVRGHVYEISPDVRWGEKATYRWTMRRPGAAEAEEVGREQTYEFCEQALGEYELRLRAENEDGADEKSIRVEVTEALPVSVTVPPIGRLYDGLTRTVPLGRSITLRPSIWNGRNPRYSWTVDGEEISTELACTYTPSGKGVKKLLFTVTDSSDEPAAAVAKGVRSTGEVRATVEYSVECCDEEGAFRRPATPSSEVSWTKVYEYTPAPGQFINELVSGGFTGAETTPEAAVAYAEERLRKGTWVSLGGWGGYIVVGFDHSIDNSSEGYRGGYNFSITGNAFEGSSEPGIVWVMQDTNGNTLPDDEWYELKGSEFGKEETLRDYAVTYYRPTYSGASVQWRDNRGVSGKIDYLKAYHDQPSYYPNWIDAESYVLYGTCLESRTYDQSGNGSYWVNDSYDWGYADNFGEDRLSDDENAGAGAVKTYFKIENAVDGNGEPANLAYIDFVKVQTGVNAKAGWLGENSTEVFGFTDENLNQGK</sequence>
<gene>
    <name evidence="3" type="ORF">A5CBH24_08800</name>
</gene>
<accession>A0A4Y1WRW1</accession>
<name>A0A4Y1WRW1_9BACT</name>
<evidence type="ECO:0000256" key="1">
    <source>
        <dbReference type="SAM" id="SignalP"/>
    </source>
</evidence>
<feature type="signal peptide" evidence="1">
    <location>
        <begin position="1"/>
        <end position="18"/>
    </location>
</feature>
<dbReference type="PROSITE" id="PS51257">
    <property type="entry name" value="PROKAR_LIPOPROTEIN"/>
    <property type="match status" value="1"/>
</dbReference>
<evidence type="ECO:0000313" key="3">
    <source>
        <dbReference type="EMBL" id="BBL03567.1"/>
    </source>
</evidence>
<protein>
    <submittedName>
        <fullName evidence="3">Cell surface protein</fullName>
    </submittedName>
</protein>
<evidence type="ECO:0000259" key="2">
    <source>
        <dbReference type="Pfam" id="PF16820"/>
    </source>
</evidence>
<dbReference type="Pfam" id="PF16820">
    <property type="entry name" value="PKD_3"/>
    <property type="match status" value="2"/>
</dbReference>
<dbReference type="AlphaFoldDB" id="A0A4Y1WRW1"/>
<reference evidence="4" key="1">
    <citation type="submission" date="2019-06" db="EMBL/GenBank/DDBJ databases">
        <title>Alistipes onderdonkii subsp. vulgaris subsp. nov., Alistipes dispar sp. nov. and Alistipes communis sp. nov., isolated from human faeces, and creation of Alistipes onderdonkii subsp. onderdonkii subsp. nov.</title>
        <authorList>
            <person name="Sakamoto M."/>
            <person name="Ikeyama N."/>
            <person name="Ogata Y."/>
            <person name="Suda W."/>
            <person name="Iino T."/>
            <person name="Hattori M."/>
            <person name="Ohkuma M."/>
        </authorList>
    </citation>
    <scope>NUCLEOTIDE SEQUENCE [LARGE SCALE GENOMIC DNA]</scope>
    <source>
        <strain evidence="4">5CBH24</strain>
    </source>
</reference>